<keyword evidence="5 7" id="KW-0472">Membrane</keyword>
<accession>A0A1W2AEU0</accession>
<dbReference type="InterPro" id="IPR023996">
    <property type="entry name" value="TonB-dep_OMP_SusC/RagA"/>
</dbReference>
<evidence type="ECO:0000256" key="1">
    <source>
        <dbReference type="ARBA" id="ARBA00004571"/>
    </source>
</evidence>
<dbReference type="InterPro" id="IPR012910">
    <property type="entry name" value="Plug_dom"/>
</dbReference>
<dbReference type="AlphaFoldDB" id="A0A1W2AEU0"/>
<dbReference type="EMBL" id="FWYB01000001">
    <property type="protein sequence ID" value="SMC59133.1"/>
    <property type="molecule type" value="Genomic_DNA"/>
</dbReference>
<dbReference type="Gene3D" id="2.40.170.20">
    <property type="entry name" value="TonB-dependent receptor, beta-barrel domain"/>
    <property type="match status" value="1"/>
</dbReference>
<dbReference type="InterPro" id="IPR008969">
    <property type="entry name" value="CarboxyPept-like_regulatory"/>
</dbReference>
<evidence type="ECO:0000256" key="3">
    <source>
        <dbReference type="ARBA" id="ARBA00022452"/>
    </source>
</evidence>
<dbReference type="Pfam" id="PF07715">
    <property type="entry name" value="Plug"/>
    <property type="match status" value="1"/>
</dbReference>
<feature type="transmembrane region" description="Helical" evidence="8">
    <location>
        <begin position="15"/>
        <end position="33"/>
    </location>
</feature>
<sequence length="1063" mass="116838">MEQYKLTQNIFPMKYFYTIVILLIFGLQELAIAQQRITVTGVVHDGSSKSKETIPGANITSGGVSVGSTGSDGKFKVSVPGNASLTFSYVGYTPVTVKVNNRTNISVSLVTDSKALNEVTIKSGYQTKTKTLNTGSAVTISGKDIQGQPAGDVMSLLQGKVAGLNIQNNSGAPGFRGSVTIRGISNINVSGSGNSSFLTPTSPLFVIDGVPVDDNSNFSYGFQQAGPGVSPASQIPPEDIEDITVLKDAAATALFGSRGAYGVIMITTKRGSSKVPVIRYNGSGFMSSVPQLRTVIGGKDERLLRIDQILRYDTSANHAIDLINSTPFLADSLNAYYNNSTDWQSYFYRPTFNQTHNLNMSGGDLNFNYKVALGIYDEKGIQENTGYSRYNLNMNMTYSPSRKFKLEGQLNNSIQKQQTGSGNGLQNAGVATGGSSSSLLPAPSLYSSVNSVLGALTTDNDNKVLITTATVNAEYEILKNFKLASYLNYNGQSSTKDNFSPALLNSNQSEYYTYNDRSTTLYNRNQLTYVYALKEKGEDAHNFSLFAFSELRSSFFKADAIMNDKGVNDQLRGPLTVMSSYILSKGGTIRYNDLRTIAFAGAFSYNYKQKYVLDFNYRVDGLSTNGPNAGYKKNPAISVKWNFDREKFLDGVSWLNYGDIRLSYGSNITPNGDIYQAYGKYYGGDRYNNSNTIVSDLNFLPNLSLEPTKATTYNAGFDLGLFDNRFTISMDTYYKQTDNIFQEKVLSGSNSFNTIASTEISNVNYGWEFQATGRPLNSSSPFKLTLTGTLAINREVLAALPDGLREKIYYDTSLGQDIYYRLGINSLSNYLYNTKGVYATNKQVPVDPLTGLPYRVGTNALLNYFKAGDPIFTDLDGNYVLNEFDRVIAGNSQPQVTGGFTSLFQYRKWSLEVNTSFTFQRDILNNSLAAQFASFGTPTKLGNIVPLSEYNYWANAGDVATYGNPLDFVRASIIDPFRYSQTMFQEDGSYIKLNSVKVYYNVNQAFTKRFGMNRVSVNFTAANLGFITRYSGPNPENVTALGRDYAGGYPLAKQFALGLNIEF</sequence>
<reference evidence="10 11" key="1">
    <citation type="submission" date="2017-04" db="EMBL/GenBank/DDBJ databases">
        <authorList>
            <person name="Afonso C.L."/>
            <person name="Miller P.J."/>
            <person name="Scott M.A."/>
            <person name="Spackman E."/>
            <person name="Goraichik I."/>
            <person name="Dimitrov K.M."/>
            <person name="Suarez D.L."/>
            <person name="Swayne D.E."/>
        </authorList>
    </citation>
    <scope>NUCLEOTIDE SEQUENCE [LARGE SCALE GENOMIC DNA]</scope>
    <source>
        <strain evidence="10 11">DSM 19625</strain>
    </source>
</reference>
<proteinExistence type="inferred from homology"/>
<gene>
    <name evidence="10" type="ORF">SAMN04488101_101543</name>
</gene>
<comment type="subcellular location">
    <subcellularLocation>
        <location evidence="1 7">Cell outer membrane</location>
        <topology evidence="1 7">Multi-pass membrane protein</topology>
    </subcellularLocation>
</comment>
<dbReference type="STRING" id="475255.SAMN04488101_101543"/>
<organism evidence="10 11">
    <name type="scientific">Pedobacter nyackensis</name>
    <dbReference type="NCBI Taxonomy" id="475255"/>
    <lineage>
        <taxon>Bacteria</taxon>
        <taxon>Pseudomonadati</taxon>
        <taxon>Bacteroidota</taxon>
        <taxon>Sphingobacteriia</taxon>
        <taxon>Sphingobacteriales</taxon>
        <taxon>Sphingobacteriaceae</taxon>
        <taxon>Pedobacter</taxon>
    </lineage>
</organism>
<dbReference type="GO" id="GO:0009279">
    <property type="term" value="C:cell outer membrane"/>
    <property type="evidence" value="ECO:0007669"/>
    <property type="project" value="UniProtKB-SubCell"/>
</dbReference>
<name>A0A1W2AEU0_9SPHI</name>
<evidence type="ECO:0000313" key="10">
    <source>
        <dbReference type="EMBL" id="SMC59133.1"/>
    </source>
</evidence>
<evidence type="ECO:0000313" key="11">
    <source>
        <dbReference type="Proteomes" id="UP000192678"/>
    </source>
</evidence>
<dbReference type="InterPro" id="IPR037066">
    <property type="entry name" value="Plug_dom_sf"/>
</dbReference>
<keyword evidence="8" id="KW-1133">Transmembrane helix</keyword>
<dbReference type="InterPro" id="IPR023997">
    <property type="entry name" value="TonB-dep_OMP_SusC/RagA_CS"/>
</dbReference>
<evidence type="ECO:0000256" key="2">
    <source>
        <dbReference type="ARBA" id="ARBA00022448"/>
    </source>
</evidence>
<keyword evidence="6 7" id="KW-0998">Cell outer membrane</keyword>
<dbReference type="Pfam" id="PF13715">
    <property type="entry name" value="CarbopepD_reg_2"/>
    <property type="match status" value="1"/>
</dbReference>
<evidence type="ECO:0000256" key="7">
    <source>
        <dbReference type="PROSITE-ProRule" id="PRU01360"/>
    </source>
</evidence>
<keyword evidence="11" id="KW-1185">Reference proteome</keyword>
<comment type="similarity">
    <text evidence="7">Belongs to the TonB-dependent receptor family.</text>
</comment>
<feature type="domain" description="TonB-dependent receptor plug" evidence="9">
    <location>
        <begin position="134"/>
        <end position="263"/>
    </location>
</feature>
<evidence type="ECO:0000259" key="9">
    <source>
        <dbReference type="Pfam" id="PF07715"/>
    </source>
</evidence>
<dbReference type="SUPFAM" id="SSF49464">
    <property type="entry name" value="Carboxypeptidase regulatory domain-like"/>
    <property type="match status" value="1"/>
</dbReference>
<protein>
    <submittedName>
        <fullName evidence="10">TonB-linked outer membrane protein, SusC/RagA family</fullName>
    </submittedName>
</protein>
<keyword evidence="4 7" id="KW-0812">Transmembrane</keyword>
<keyword evidence="3 7" id="KW-1134">Transmembrane beta strand</keyword>
<evidence type="ECO:0000256" key="5">
    <source>
        <dbReference type="ARBA" id="ARBA00023136"/>
    </source>
</evidence>
<dbReference type="NCBIfam" id="TIGR04056">
    <property type="entry name" value="OMP_RagA_SusC"/>
    <property type="match status" value="1"/>
</dbReference>
<dbReference type="NCBIfam" id="TIGR04057">
    <property type="entry name" value="SusC_RagA_signa"/>
    <property type="match status" value="1"/>
</dbReference>
<dbReference type="PROSITE" id="PS52016">
    <property type="entry name" value="TONB_DEPENDENT_REC_3"/>
    <property type="match status" value="1"/>
</dbReference>
<evidence type="ECO:0000256" key="8">
    <source>
        <dbReference type="SAM" id="Phobius"/>
    </source>
</evidence>
<dbReference type="Proteomes" id="UP000192678">
    <property type="component" value="Unassembled WGS sequence"/>
</dbReference>
<dbReference type="InterPro" id="IPR036942">
    <property type="entry name" value="Beta-barrel_TonB_sf"/>
</dbReference>
<evidence type="ECO:0000256" key="4">
    <source>
        <dbReference type="ARBA" id="ARBA00022692"/>
    </source>
</evidence>
<dbReference type="Gene3D" id="2.170.130.10">
    <property type="entry name" value="TonB-dependent receptor, plug domain"/>
    <property type="match status" value="1"/>
</dbReference>
<dbReference type="SUPFAM" id="SSF56935">
    <property type="entry name" value="Porins"/>
    <property type="match status" value="1"/>
</dbReference>
<keyword evidence="2 7" id="KW-0813">Transport</keyword>
<dbReference type="InterPro" id="IPR039426">
    <property type="entry name" value="TonB-dep_rcpt-like"/>
</dbReference>
<evidence type="ECO:0000256" key="6">
    <source>
        <dbReference type="ARBA" id="ARBA00023237"/>
    </source>
</evidence>